<reference evidence="1 2" key="1">
    <citation type="submission" date="2020-04" db="EMBL/GenBank/DDBJ databases">
        <title>MicrobeNet Type strains.</title>
        <authorList>
            <person name="Nicholson A.C."/>
        </authorList>
    </citation>
    <scope>NUCLEOTIDE SEQUENCE [LARGE SCALE GENOMIC DNA]</scope>
    <source>
        <strain evidence="1 2">ATCC BAA-14</strain>
    </source>
</reference>
<organism evidence="1 2">
    <name type="scientific">Gordonia polyisoprenivorans</name>
    <dbReference type="NCBI Taxonomy" id="84595"/>
    <lineage>
        <taxon>Bacteria</taxon>
        <taxon>Bacillati</taxon>
        <taxon>Actinomycetota</taxon>
        <taxon>Actinomycetes</taxon>
        <taxon>Mycobacteriales</taxon>
        <taxon>Gordoniaceae</taxon>
        <taxon>Gordonia</taxon>
    </lineage>
</organism>
<accession>A0A846WTM7</accession>
<gene>
    <name evidence="1" type="ORF">HGA05_25775</name>
</gene>
<evidence type="ECO:0000313" key="2">
    <source>
        <dbReference type="Proteomes" id="UP000563898"/>
    </source>
</evidence>
<proteinExistence type="predicted"/>
<evidence type="ECO:0000313" key="1">
    <source>
        <dbReference type="EMBL" id="NKY04974.1"/>
    </source>
</evidence>
<dbReference type="Proteomes" id="UP000563898">
    <property type="component" value="Unassembled WGS sequence"/>
</dbReference>
<protein>
    <submittedName>
        <fullName evidence="1">Uncharacterized protein</fullName>
    </submittedName>
</protein>
<name>A0A846WTM7_9ACTN</name>
<comment type="caution">
    <text evidence="1">The sequence shown here is derived from an EMBL/GenBank/DDBJ whole genome shotgun (WGS) entry which is preliminary data.</text>
</comment>
<dbReference type="AlphaFoldDB" id="A0A846WTM7"/>
<dbReference type="EMBL" id="JAAXPC010000026">
    <property type="protein sequence ID" value="NKY04974.1"/>
    <property type="molecule type" value="Genomic_DNA"/>
</dbReference>
<sequence length="96" mass="9845">MDVDPDALRAFGTQVTQTSQAVADAHLADAITAAGRCIPGSTTAYTAALVGEGFVDLVDTFARHLDAMGAAVRGSANNYVAQDTEVATALSSVWKS</sequence>
<dbReference type="RefSeq" id="WP_138944159.1">
    <property type="nucleotide sequence ID" value="NZ_CP073075.1"/>
</dbReference>